<accession>A0A011UDP9</accession>
<dbReference type="EMBL" id="JEOB01000003">
    <property type="protein sequence ID" value="EXM39141.1"/>
    <property type="molecule type" value="Genomic_DNA"/>
</dbReference>
<dbReference type="PATRIC" id="fig|1341156.4.peg.2150"/>
<organism evidence="1 3">
    <name type="scientific">Ruminococcus albus SY3</name>
    <dbReference type="NCBI Taxonomy" id="1341156"/>
    <lineage>
        <taxon>Bacteria</taxon>
        <taxon>Bacillati</taxon>
        <taxon>Bacillota</taxon>
        <taxon>Clostridia</taxon>
        <taxon>Eubacteriales</taxon>
        <taxon>Oscillospiraceae</taxon>
        <taxon>Ruminococcus</taxon>
    </lineage>
</organism>
<dbReference type="EMBL" id="JEOB01000004">
    <property type="protein sequence ID" value="EXM38754.1"/>
    <property type="molecule type" value="Genomic_DNA"/>
</dbReference>
<reference evidence="1 3" key="1">
    <citation type="submission" date="2013-06" db="EMBL/GenBank/DDBJ databases">
        <title>Rumen cellulosomics: divergent fiber-degrading strategies revealed by comparative genome-wide analysis of six Ruminococcal strains.</title>
        <authorList>
            <person name="Dassa B."/>
            <person name="Borovok I."/>
            <person name="Lamed R."/>
            <person name="Flint H."/>
            <person name="Yeoman C.J."/>
            <person name="White B."/>
            <person name="Bayer E.A."/>
        </authorList>
    </citation>
    <scope>NUCLEOTIDE SEQUENCE [LARGE SCALE GENOMIC DNA]</scope>
    <source>
        <strain evidence="1 3">SY3</strain>
    </source>
</reference>
<name>A0A011UDP9_RUMAL</name>
<protein>
    <submittedName>
        <fullName evidence="1">Uncharacterized protein</fullName>
    </submittedName>
</protein>
<comment type="caution">
    <text evidence="1">The sequence shown here is derived from an EMBL/GenBank/DDBJ whole genome shotgun (WGS) entry which is preliminary data.</text>
</comment>
<evidence type="ECO:0000313" key="2">
    <source>
        <dbReference type="EMBL" id="EXM39141.1"/>
    </source>
</evidence>
<dbReference type="AlphaFoldDB" id="A0A011UDP9"/>
<keyword evidence="3" id="KW-1185">Reference proteome</keyword>
<gene>
    <name evidence="2" type="ORF">RASY3_11030</name>
    <name evidence="1" type="ORF">RASY3_19720</name>
</gene>
<evidence type="ECO:0000313" key="3">
    <source>
        <dbReference type="Proteomes" id="UP000021369"/>
    </source>
</evidence>
<dbReference type="OrthoDB" id="1823047at2"/>
<proteinExistence type="predicted"/>
<dbReference type="RefSeq" id="WP_037288136.1">
    <property type="nucleotide sequence ID" value="NZ_JEOB01000003.1"/>
</dbReference>
<dbReference type="Proteomes" id="UP000021369">
    <property type="component" value="Unassembled WGS sequence"/>
</dbReference>
<sequence length="66" mass="7190">MYNFRLYANEEISARVSGTAGYRGFSGADTDGIRAAQRLCKCRTVSETAVDMSAISALNRAEGVFY</sequence>
<evidence type="ECO:0000313" key="1">
    <source>
        <dbReference type="EMBL" id="EXM38754.1"/>
    </source>
</evidence>